<sequence>MRLLTVTSLFLFLLRTTRALPLPVHELSSEPERDLPGRYSPAGLIGREIHNADFNNAGGPPQTVNSGSSAQDPNTASQPQHPSPGTQAKPGSPQQDNQAQPDSPPNVKTARSESEVRNPKFYARKHHTIKNGDRRHSVEARTLAADRQEVVPKHGHGNHAASSHHHSATISSRKVTHQDPDSGDEKQTTPPPPTTSSSNISELPMMMGIKGPSIPGRYENSGASSNGINNDGDEKPIRPLFKGIKVNKAVADNGAPNSPLFGATLDPHQAV</sequence>
<dbReference type="EMBL" id="KN818269">
    <property type="protein sequence ID" value="KIL62564.1"/>
    <property type="molecule type" value="Genomic_DNA"/>
</dbReference>
<evidence type="ECO:0000313" key="3">
    <source>
        <dbReference type="EMBL" id="KIL62564.1"/>
    </source>
</evidence>
<feature type="region of interest" description="Disordered" evidence="1">
    <location>
        <begin position="149"/>
        <end position="236"/>
    </location>
</feature>
<feature type="chain" id="PRO_5002155891" evidence="2">
    <location>
        <begin position="20"/>
        <end position="271"/>
    </location>
</feature>
<feature type="compositionally biased region" description="Polar residues" evidence="1">
    <location>
        <begin position="62"/>
        <end position="86"/>
    </location>
</feature>
<feature type="compositionally biased region" description="Basic and acidic residues" evidence="1">
    <location>
        <begin position="176"/>
        <end position="187"/>
    </location>
</feature>
<evidence type="ECO:0000256" key="2">
    <source>
        <dbReference type="SAM" id="SignalP"/>
    </source>
</evidence>
<name>A0A0C2T7K2_AMAMK</name>
<feature type="signal peptide" evidence="2">
    <location>
        <begin position="1"/>
        <end position="19"/>
    </location>
</feature>
<evidence type="ECO:0000313" key="4">
    <source>
        <dbReference type="Proteomes" id="UP000054549"/>
    </source>
</evidence>
<dbReference type="Proteomes" id="UP000054549">
    <property type="component" value="Unassembled WGS sequence"/>
</dbReference>
<feature type="compositionally biased region" description="Polar residues" evidence="1">
    <location>
        <begin position="92"/>
        <end position="101"/>
    </location>
</feature>
<proteinExistence type="predicted"/>
<feature type="region of interest" description="Disordered" evidence="1">
    <location>
        <begin position="51"/>
        <end position="137"/>
    </location>
</feature>
<keyword evidence="4" id="KW-1185">Reference proteome</keyword>
<reference evidence="3 4" key="1">
    <citation type="submission" date="2014-04" db="EMBL/GenBank/DDBJ databases">
        <title>Evolutionary Origins and Diversification of the Mycorrhizal Mutualists.</title>
        <authorList>
            <consortium name="DOE Joint Genome Institute"/>
            <consortium name="Mycorrhizal Genomics Consortium"/>
            <person name="Kohler A."/>
            <person name="Kuo A."/>
            <person name="Nagy L.G."/>
            <person name="Floudas D."/>
            <person name="Copeland A."/>
            <person name="Barry K.W."/>
            <person name="Cichocki N."/>
            <person name="Veneault-Fourrey C."/>
            <person name="LaButti K."/>
            <person name="Lindquist E.A."/>
            <person name="Lipzen A."/>
            <person name="Lundell T."/>
            <person name="Morin E."/>
            <person name="Murat C."/>
            <person name="Riley R."/>
            <person name="Ohm R."/>
            <person name="Sun H."/>
            <person name="Tunlid A."/>
            <person name="Henrissat B."/>
            <person name="Grigoriev I.V."/>
            <person name="Hibbett D.S."/>
            <person name="Martin F."/>
        </authorList>
    </citation>
    <scope>NUCLEOTIDE SEQUENCE [LARGE SCALE GENOMIC DNA]</scope>
    <source>
        <strain evidence="3 4">Koide BX008</strain>
    </source>
</reference>
<dbReference type="AlphaFoldDB" id="A0A0C2T7K2"/>
<feature type="compositionally biased region" description="Basic residues" evidence="1">
    <location>
        <begin position="153"/>
        <end position="167"/>
    </location>
</feature>
<evidence type="ECO:0000256" key="1">
    <source>
        <dbReference type="SAM" id="MobiDB-lite"/>
    </source>
</evidence>
<keyword evidence="2" id="KW-0732">Signal</keyword>
<accession>A0A0C2T7K2</accession>
<protein>
    <submittedName>
        <fullName evidence="3">Uncharacterized protein</fullName>
    </submittedName>
</protein>
<gene>
    <name evidence="3" type="ORF">M378DRAFT_179653</name>
</gene>
<dbReference type="HOGENOM" id="CLU_1026624_0_0_1"/>
<organism evidence="3 4">
    <name type="scientific">Amanita muscaria (strain Koide BX008)</name>
    <dbReference type="NCBI Taxonomy" id="946122"/>
    <lineage>
        <taxon>Eukaryota</taxon>
        <taxon>Fungi</taxon>
        <taxon>Dikarya</taxon>
        <taxon>Basidiomycota</taxon>
        <taxon>Agaricomycotina</taxon>
        <taxon>Agaricomycetes</taxon>
        <taxon>Agaricomycetidae</taxon>
        <taxon>Agaricales</taxon>
        <taxon>Pluteineae</taxon>
        <taxon>Amanitaceae</taxon>
        <taxon>Amanita</taxon>
    </lineage>
</organism>
<dbReference type="InParanoid" id="A0A0C2T7K2"/>